<evidence type="ECO:0000313" key="2">
    <source>
        <dbReference type="Proteomes" id="UP000793456"/>
    </source>
</evidence>
<proteinExistence type="predicted"/>
<sequence length="415" mass="44723">MQDTERPVTQTQPAAGIKIATLKLAGSVCRKSASSCDLPEYCTGASEDCPEDSFEMNGKPCFNQAQGYCYNGQCPTHEQHCWRLFGPGARVGLEMCFDLNKKGQEDTNCGRSKYGYTPCTAANLKCGSMFCGEGGESITGKRASYTVYGIECKLAVDDDKTRNMNMVPQGAKCGENKVCNHKKECHCNPGWAPPYCDIQYADLPQGQNGIIAGVCAVIGILLVITMVIAGLMCCKKDKDSYISKRKVHSAPNKLNPIFQEPSVKDRPQISSPTFMETTATHACAPLVTTTPCRAAPQVQQRYDGSHGSSSCVGRTQVFAITVIQCFFVLQPPKKFPSASPTSQPEPMKPQPPSKPLPPLNKTQYQAAKPSPPPVPPVKPSPPPVPPVKPSPPPAARPGHCPPPLPPAKPQVHRLS</sequence>
<gene>
    <name evidence="1" type="ORF">E3U43_012777</name>
</gene>
<organism evidence="1 2">
    <name type="scientific">Larimichthys crocea</name>
    <name type="common">Large yellow croaker</name>
    <name type="synonym">Pseudosciaena crocea</name>
    <dbReference type="NCBI Taxonomy" id="215358"/>
    <lineage>
        <taxon>Eukaryota</taxon>
        <taxon>Metazoa</taxon>
        <taxon>Chordata</taxon>
        <taxon>Craniata</taxon>
        <taxon>Vertebrata</taxon>
        <taxon>Euteleostomi</taxon>
        <taxon>Actinopterygii</taxon>
        <taxon>Neopterygii</taxon>
        <taxon>Teleostei</taxon>
        <taxon>Neoteleostei</taxon>
        <taxon>Acanthomorphata</taxon>
        <taxon>Eupercaria</taxon>
        <taxon>Sciaenidae</taxon>
        <taxon>Larimichthys</taxon>
    </lineage>
</organism>
<name>A0ACD3RT40_LARCR</name>
<dbReference type="EMBL" id="CM011675">
    <property type="protein sequence ID" value="TMS22512.1"/>
    <property type="molecule type" value="Genomic_DNA"/>
</dbReference>
<comment type="caution">
    <text evidence="1">The sequence shown here is derived from an EMBL/GenBank/DDBJ whole genome shotgun (WGS) entry which is preliminary data.</text>
</comment>
<protein>
    <submittedName>
        <fullName evidence="1">Uncharacterized protein</fullName>
    </submittedName>
</protein>
<dbReference type="Proteomes" id="UP000793456">
    <property type="component" value="Chromosome II"/>
</dbReference>
<evidence type="ECO:0000313" key="1">
    <source>
        <dbReference type="EMBL" id="TMS22512.1"/>
    </source>
</evidence>
<keyword evidence="2" id="KW-1185">Reference proteome</keyword>
<reference evidence="1" key="1">
    <citation type="submission" date="2018-11" db="EMBL/GenBank/DDBJ databases">
        <title>The sequence and de novo assembly of Larimichthys crocea genome using PacBio and Hi-C technologies.</title>
        <authorList>
            <person name="Xu P."/>
            <person name="Chen B."/>
            <person name="Zhou Z."/>
            <person name="Ke Q."/>
            <person name="Wu Y."/>
            <person name="Bai H."/>
            <person name="Pu F."/>
        </authorList>
    </citation>
    <scope>NUCLEOTIDE SEQUENCE</scope>
    <source>
        <tissue evidence="1">Muscle</tissue>
    </source>
</reference>
<accession>A0ACD3RT40</accession>